<comment type="caution">
    <text evidence="1">The sequence shown here is derived from an EMBL/GenBank/DDBJ whole genome shotgun (WGS) entry which is preliminary data.</text>
</comment>
<accession>A0ACA9R3V4</accession>
<protein>
    <submittedName>
        <fullName evidence="1">443_t:CDS:1</fullName>
    </submittedName>
</protein>
<dbReference type="Proteomes" id="UP000789525">
    <property type="component" value="Unassembled WGS sequence"/>
</dbReference>
<evidence type="ECO:0000313" key="2">
    <source>
        <dbReference type="Proteomes" id="UP000789525"/>
    </source>
</evidence>
<dbReference type="EMBL" id="CAJVPT010067891">
    <property type="protein sequence ID" value="CAG8775626.1"/>
    <property type="molecule type" value="Genomic_DNA"/>
</dbReference>
<organism evidence="1 2">
    <name type="scientific">Acaulospora colombiana</name>
    <dbReference type="NCBI Taxonomy" id="27376"/>
    <lineage>
        <taxon>Eukaryota</taxon>
        <taxon>Fungi</taxon>
        <taxon>Fungi incertae sedis</taxon>
        <taxon>Mucoromycota</taxon>
        <taxon>Glomeromycotina</taxon>
        <taxon>Glomeromycetes</taxon>
        <taxon>Diversisporales</taxon>
        <taxon>Acaulosporaceae</taxon>
        <taxon>Acaulospora</taxon>
    </lineage>
</organism>
<proteinExistence type="predicted"/>
<feature type="non-terminal residue" evidence="1">
    <location>
        <position position="1"/>
    </location>
</feature>
<evidence type="ECO:0000313" key="1">
    <source>
        <dbReference type="EMBL" id="CAG8775626.1"/>
    </source>
</evidence>
<gene>
    <name evidence="1" type="ORF">ACOLOM_LOCUS14066</name>
</gene>
<feature type="non-terminal residue" evidence="1">
    <location>
        <position position="183"/>
    </location>
</feature>
<name>A0ACA9R3V4_9GLOM</name>
<sequence>PAVNGLPLNPKKSLPELRSMQLRPSERRARTRPPLPTEVPQQHRPSISKGSSSDTSHTVRRLPPRQTFKDDTEAELKQLPPMDGERNSYFRRMSTLPASTISKAVPECLLVTVDAARGILFALTQIYSALRDYIVFSINDRLSNVLNQVLDPAYQYLARLITALDRFDALCRSGTPPPAACRG</sequence>
<keyword evidence="2" id="KW-1185">Reference proteome</keyword>
<reference evidence="1" key="1">
    <citation type="submission" date="2021-06" db="EMBL/GenBank/DDBJ databases">
        <authorList>
            <person name="Kallberg Y."/>
            <person name="Tangrot J."/>
            <person name="Rosling A."/>
        </authorList>
    </citation>
    <scope>NUCLEOTIDE SEQUENCE</scope>
    <source>
        <strain evidence="1">CL356</strain>
    </source>
</reference>